<feature type="transmembrane region" description="Helical" evidence="1">
    <location>
        <begin position="151"/>
        <end position="171"/>
    </location>
</feature>
<dbReference type="PANTHER" id="PTHR38434">
    <property type="entry name" value="BLL2549 PROTEIN"/>
    <property type="match status" value="1"/>
</dbReference>
<keyword evidence="3" id="KW-1185">Reference proteome</keyword>
<feature type="transmembrane region" description="Helical" evidence="1">
    <location>
        <begin position="440"/>
        <end position="460"/>
    </location>
</feature>
<feature type="transmembrane region" description="Helical" evidence="1">
    <location>
        <begin position="6"/>
        <end position="27"/>
    </location>
</feature>
<dbReference type="AlphaFoldDB" id="A0A8J3E2C8"/>
<feature type="transmembrane region" description="Helical" evidence="1">
    <location>
        <begin position="823"/>
        <end position="842"/>
    </location>
</feature>
<keyword evidence="1" id="KW-0812">Transmembrane</keyword>
<feature type="transmembrane region" description="Helical" evidence="1">
    <location>
        <begin position="605"/>
        <end position="627"/>
    </location>
</feature>
<accession>A0A8J3E2C8</accession>
<feature type="transmembrane region" description="Helical" evidence="1">
    <location>
        <begin position="316"/>
        <end position="335"/>
    </location>
</feature>
<feature type="transmembrane region" description="Helical" evidence="1">
    <location>
        <begin position="549"/>
        <end position="565"/>
    </location>
</feature>
<feature type="transmembrane region" description="Helical" evidence="1">
    <location>
        <begin position="498"/>
        <end position="515"/>
    </location>
</feature>
<feature type="transmembrane region" description="Helical" evidence="1">
    <location>
        <begin position="292"/>
        <end position="310"/>
    </location>
</feature>
<reference evidence="2" key="2">
    <citation type="submission" date="2020-09" db="EMBL/GenBank/DDBJ databases">
        <authorList>
            <person name="Sun Q."/>
            <person name="Zhou Y."/>
        </authorList>
    </citation>
    <scope>NUCLEOTIDE SEQUENCE</scope>
    <source>
        <strain evidence="2">CGMCC 1.15725</strain>
    </source>
</reference>
<dbReference type="PANTHER" id="PTHR38434:SF1">
    <property type="entry name" value="BLL2549 PROTEIN"/>
    <property type="match status" value="1"/>
</dbReference>
<reference evidence="2" key="1">
    <citation type="journal article" date="2014" name="Int. J. Syst. Evol. Microbiol.">
        <title>Complete genome sequence of Corynebacterium casei LMG S-19264T (=DSM 44701T), isolated from a smear-ripened cheese.</title>
        <authorList>
            <consortium name="US DOE Joint Genome Institute (JGI-PGF)"/>
            <person name="Walter F."/>
            <person name="Albersmeier A."/>
            <person name="Kalinowski J."/>
            <person name="Ruckert C."/>
        </authorList>
    </citation>
    <scope>NUCLEOTIDE SEQUENCE</scope>
    <source>
        <strain evidence="2">CGMCC 1.15725</strain>
    </source>
</reference>
<feature type="transmembrane region" description="Helical" evidence="1">
    <location>
        <begin position="347"/>
        <end position="365"/>
    </location>
</feature>
<evidence type="ECO:0000313" key="2">
    <source>
        <dbReference type="EMBL" id="GGF07416.1"/>
    </source>
</evidence>
<name>A0A8J3E2C8_9PROT</name>
<evidence type="ECO:0000256" key="1">
    <source>
        <dbReference type="SAM" id="Phobius"/>
    </source>
</evidence>
<feature type="transmembrane region" description="Helical" evidence="1">
    <location>
        <begin position="798"/>
        <end position="816"/>
    </location>
</feature>
<feature type="transmembrane region" description="Helical" evidence="1">
    <location>
        <begin position="267"/>
        <end position="285"/>
    </location>
</feature>
<evidence type="ECO:0000313" key="3">
    <source>
        <dbReference type="Proteomes" id="UP000646365"/>
    </source>
</evidence>
<organism evidence="2 3">
    <name type="scientific">Aliidongia dinghuensis</name>
    <dbReference type="NCBI Taxonomy" id="1867774"/>
    <lineage>
        <taxon>Bacteria</taxon>
        <taxon>Pseudomonadati</taxon>
        <taxon>Pseudomonadota</taxon>
        <taxon>Alphaproteobacteria</taxon>
        <taxon>Rhodospirillales</taxon>
        <taxon>Dongiaceae</taxon>
        <taxon>Aliidongia</taxon>
    </lineage>
</organism>
<feature type="transmembrane region" description="Helical" evidence="1">
    <location>
        <begin position="472"/>
        <end position="492"/>
    </location>
</feature>
<feature type="transmembrane region" description="Helical" evidence="1">
    <location>
        <begin position="126"/>
        <end position="145"/>
    </location>
</feature>
<sequence>MESLLLFVFAIGMLGWVLGLVGFFRAGTALSELRELRLRLEALAGEPKLDVLAAPLEPTTSEAISTEAAEPVAEATATEAVVPEPEAPEPVAPEPVAPEPVAPVGTTPEPVPAAARDLETLITTRWGVWVGAAALLFAGVFLVRYAAEQGLLGPAARCVAAALLGAALLAGAEWLKRRDDPLAVGPFGVDQAPAGLAAGGTAVLFGAAYGAGPFYGLLAPLAAFGAMAAASLIGLAAALRYGQLTAAVGLVGAFVTPALVATESPSLPGLFAYLFVVSGVALLVVRHTAWTWLGWATMAADAIWIVLGGAAGGPDVWSAAAFMPAAAALNLVLLPGAALDHPIGRRLAWIPFALLAMAGLVLESLSPGPMPRLGLFLLSPIAVWKGATEPRLDRLPWVAALFGLLTLLCWALPEWQPTGEVLSIEGVVQAVLPGAWAPQVIRPLIYAATLLAVFHAAAGLWGENRAPNPINWAALVAAVPVLTLAVAYAQIARFQADTGWAMVALGLTAGLTLTTTRAASAGAVQRAGIHAAGAVAALALGAAMLLHDYWLTSAVALFLPALAWIEARADLPPLRRVALAVAALVLVRLLLNWYVPTYIFGTTKIVNGLIAAYAFPAAAFAFAAHLFRRRADDLLVSVLEAGAVAFAACFVALEIRHGFGGGRLSEELDFEEGAAHLVTLAVQALAYLHLARRTGRRVTAMAGRILGGLAVGLGVVLLLLNPALTGAEAGVASLLLGYLVPAGLALAGRRYLADGSFRRGLAVYALVAGFAWISLQIRQIFHPDDLSVFTGDIDDAELWAWSGGWLLYGVGLMVVGIRSGARLVRLAALGVVGLVCVKVFLVDMSGLTGLWRVLSFLGLGLALIGLGAVQRRFVLPAKQA</sequence>
<dbReference type="Proteomes" id="UP000646365">
    <property type="component" value="Unassembled WGS sequence"/>
</dbReference>
<feature type="transmembrane region" description="Helical" evidence="1">
    <location>
        <begin position="673"/>
        <end position="690"/>
    </location>
</feature>
<gene>
    <name evidence="2" type="ORF">GCM10011611_11090</name>
</gene>
<dbReference type="EMBL" id="BMJQ01000002">
    <property type="protein sequence ID" value="GGF07416.1"/>
    <property type="molecule type" value="Genomic_DNA"/>
</dbReference>
<keyword evidence="1" id="KW-0472">Membrane</keyword>
<feature type="transmembrane region" description="Helical" evidence="1">
    <location>
        <begin position="760"/>
        <end position="778"/>
    </location>
</feature>
<feature type="transmembrane region" description="Helical" evidence="1">
    <location>
        <begin position="527"/>
        <end position="543"/>
    </location>
</feature>
<comment type="caution">
    <text evidence="2">The sequence shown here is derived from an EMBL/GenBank/DDBJ whole genome shotgun (WGS) entry which is preliminary data.</text>
</comment>
<dbReference type="InterPro" id="IPR014600">
    <property type="entry name" value="UCP035905_mem"/>
</dbReference>
<dbReference type="InterPro" id="IPR019286">
    <property type="entry name" value="DUF2339_TM"/>
</dbReference>
<feature type="transmembrane region" description="Helical" evidence="1">
    <location>
        <begin position="702"/>
        <end position="723"/>
    </location>
</feature>
<proteinExistence type="predicted"/>
<dbReference type="PIRSF" id="PIRSF035905">
    <property type="entry name" value="UCP035905_mp"/>
    <property type="match status" value="1"/>
</dbReference>
<dbReference type="RefSeq" id="WP_189043322.1">
    <property type="nucleotide sequence ID" value="NZ_BMJQ01000002.1"/>
</dbReference>
<feature type="transmembrane region" description="Helical" evidence="1">
    <location>
        <begin position="634"/>
        <end position="653"/>
    </location>
</feature>
<feature type="transmembrane region" description="Helical" evidence="1">
    <location>
        <begin position="848"/>
        <end position="869"/>
    </location>
</feature>
<feature type="transmembrane region" description="Helical" evidence="1">
    <location>
        <begin position="192"/>
        <end position="211"/>
    </location>
</feature>
<keyword evidence="1" id="KW-1133">Transmembrane helix</keyword>
<feature type="transmembrane region" description="Helical" evidence="1">
    <location>
        <begin position="729"/>
        <end position="748"/>
    </location>
</feature>
<feature type="transmembrane region" description="Helical" evidence="1">
    <location>
        <begin position="577"/>
        <end position="599"/>
    </location>
</feature>
<feature type="transmembrane region" description="Helical" evidence="1">
    <location>
        <begin position="244"/>
        <end position="261"/>
    </location>
</feature>
<dbReference type="Pfam" id="PF10101">
    <property type="entry name" value="DUF2339"/>
    <property type="match status" value="1"/>
</dbReference>
<protein>
    <submittedName>
        <fullName evidence="2">Membrane protein</fullName>
    </submittedName>
</protein>
<feature type="transmembrane region" description="Helical" evidence="1">
    <location>
        <begin position="217"/>
        <end position="237"/>
    </location>
</feature>